<dbReference type="SUPFAM" id="SSF55874">
    <property type="entry name" value="ATPase domain of HSP90 chaperone/DNA topoisomerase II/histidine kinase"/>
    <property type="match status" value="1"/>
</dbReference>
<feature type="transmembrane region" description="Helical" evidence="2">
    <location>
        <begin position="94"/>
        <end position="118"/>
    </location>
</feature>
<feature type="transmembrane region" description="Helical" evidence="2">
    <location>
        <begin position="469"/>
        <end position="490"/>
    </location>
</feature>
<dbReference type="InterPro" id="IPR036890">
    <property type="entry name" value="HATPase_C_sf"/>
</dbReference>
<keyword evidence="4" id="KW-1185">Reference proteome</keyword>
<sequence>MITEPAPRPSAAVSATAEPPMPEAHVSELAFFRNATIVWSISFVVLPAISRPGIELFTQPDTHVPVEVKLSLLAFVGCSLLGVAALAAHTRAAYLAACTVAIAVYVGLLVIHGGFLLLTGASPLEHLYLGDFTGLPAVLLQLVLPTWPGLLAALLLIAAGTTFNVALPWDDPGYLLLNAAHGWLALTPFLLIMSRLVSTSRLLDDAATAKYRAAVQVARSVRLRELEARFLAHLHDKVLADLRSVAAGRMSPEEISTDILTAVSAPPWPVSDLVTRLVGVAGADARVDVPERVDLSATIPGPAAAVLLDAAAEALANSRRHAPQASRSMRISVDEGVRVVIEDDGPGFVLSEIPSDRAGVRTSILRSVDAAEGVSADIRTSPGEGTAVSLGWSPGTGAPGDEEAPRGPDLSWCARIGIEYLLHPLYRSAMLVMFFFMAWISDRGDLWLLIPAAVSLVAFSRGSGSVAPAGPAAISAASVLVMVTGQQLSGTQFPDYWPQAWTVYAAAIILALLALRGRVLLAWATLGILVVLSGAQLALTGEVSIPPVVFLTVVTLLAPASVIPWLLDRTVRRIPVLQREMENEFVQLEQATAQRSYVRDSSEWLNKQVASVRDARTAALMEKRLRDAIRSPLLDVPEITEAVWRARDRGINVRLIGDRFPTPPDEERHAVLIDTLTTVLEVLKPGDSLTLRLLPAGRSSYATLVTSEPRRISL</sequence>
<feature type="region of interest" description="Disordered" evidence="1">
    <location>
        <begin position="378"/>
        <end position="406"/>
    </location>
</feature>
<evidence type="ECO:0000256" key="1">
    <source>
        <dbReference type="SAM" id="MobiDB-lite"/>
    </source>
</evidence>
<protein>
    <submittedName>
        <fullName evidence="3">Signal transduction histidine kinase/uncharacterized membrane protein</fullName>
    </submittedName>
</protein>
<dbReference type="Proteomes" id="UP001180840">
    <property type="component" value="Unassembled WGS sequence"/>
</dbReference>
<accession>A0ABU1ZW88</accession>
<dbReference type="Gene3D" id="3.30.565.10">
    <property type="entry name" value="Histidine kinase-like ATPase, C-terminal domain"/>
    <property type="match status" value="1"/>
</dbReference>
<name>A0ABU1ZW88_9CORY</name>
<feature type="transmembrane region" description="Helical" evidence="2">
    <location>
        <begin position="520"/>
        <end position="539"/>
    </location>
</feature>
<feature type="transmembrane region" description="Helical" evidence="2">
    <location>
        <begin position="446"/>
        <end position="462"/>
    </location>
</feature>
<dbReference type="GO" id="GO:0016301">
    <property type="term" value="F:kinase activity"/>
    <property type="evidence" value="ECO:0007669"/>
    <property type="project" value="UniProtKB-KW"/>
</dbReference>
<keyword evidence="2" id="KW-1133">Transmembrane helix</keyword>
<feature type="transmembrane region" description="Helical" evidence="2">
    <location>
        <begin position="545"/>
        <end position="567"/>
    </location>
</feature>
<evidence type="ECO:0000313" key="4">
    <source>
        <dbReference type="Proteomes" id="UP001180840"/>
    </source>
</evidence>
<feature type="transmembrane region" description="Helical" evidence="2">
    <location>
        <begin position="70"/>
        <end position="88"/>
    </location>
</feature>
<feature type="transmembrane region" description="Helical" evidence="2">
    <location>
        <begin position="138"/>
        <end position="161"/>
    </location>
</feature>
<proteinExistence type="predicted"/>
<evidence type="ECO:0000313" key="3">
    <source>
        <dbReference type="EMBL" id="MDR7329207.1"/>
    </source>
</evidence>
<keyword evidence="2" id="KW-0812">Transmembrane</keyword>
<evidence type="ECO:0000256" key="2">
    <source>
        <dbReference type="SAM" id="Phobius"/>
    </source>
</evidence>
<feature type="transmembrane region" description="Helical" evidence="2">
    <location>
        <begin position="496"/>
        <end position="515"/>
    </location>
</feature>
<gene>
    <name evidence="3" type="ORF">J2S39_000883</name>
</gene>
<dbReference type="RefSeq" id="WP_290198169.1">
    <property type="nucleotide sequence ID" value="NZ_CP047654.1"/>
</dbReference>
<feature type="transmembrane region" description="Helical" evidence="2">
    <location>
        <begin position="30"/>
        <end position="49"/>
    </location>
</feature>
<dbReference type="EMBL" id="JAVDXZ010000001">
    <property type="protein sequence ID" value="MDR7329207.1"/>
    <property type="molecule type" value="Genomic_DNA"/>
</dbReference>
<keyword evidence="2" id="KW-0472">Membrane</keyword>
<keyword evidence="3" id="KW-0808">Transferase</keyword>
<organism evidence="3 4">
    <name type="scientific">Corynebacterium guangdongense</name>
    <dbReference type="NCBI Taxonomy" id="1783348"/>
    <lineage>
        <taxon>Bacteria</taxon>
        <taxon>Bacillati</taxon>
        <taxon>Actinomycetota</taxon>
        <taxon>Actinomycetes</taxon>
        <taxon>Mycobacteriales</taxon>
        <taxon>Corynebacteriaceae</taxon>
        <taxon>Corynebacterium</taxon>
    </lineage>
</organism>
<reference evidence="3" key="1">
    <citation type="submission" date="2023-07" db="EMBL/GenBank/DDBJ databases">
        <title>Sequencing the genomes of 1000 actinobacteria strains.</title>
        <authorList>
            <person name="Klenk H.-P."/>
        </authorList>
    </citation>
    <scope>NUCLEOTIDE SEQUENCE</scope>
    <source>
        <strain evidence="3">DSM 107476</strain>
    </source>
</reference>
<comment type="caution">
    <text evidence="3">The sequence shown here is derived from an EMBL/GenBank/DDBJ whole genome shotgun (WGS) entry which is preliminary data.</text>
</comment>
<keyword evidence="3" id="KW-0418">Kinase</keyword>
<feature type="transmembrane region" description="Helical" evidence="2">
    <location>
        <begin position="173"/>
        <end position="193"/>
    </location>
</feature>